<evidence type="ECO:0000313" key="4">
    <source>
        <dbReference type="Proteomes" id="UP001466893"/>
    </source>
</evidence>
<evidence type="ECO:0000256" key="1">
    <source>
        <dbReference type="ARBA" id="ARBA00008005"/>
    </source>
</evidence>
<proteinExistence type="inferred from homology"/>
<dbReference type="PANTHER" id="PTHR35861:SF1">
    <property type="entry name" value="PHAGE TAIL SHEATH PROTEIN"/>
    <property type="match status" value="1"/>
</dbReference>
<dbReference type="PANTHER" id="PTHR35861">
    <property type="match status" value="1"/>
</dbReference>
<keyword evidence="4" id="KW-1185">Reference proteome</keyword>
<dbReference type="Gene3D" id="3.40.50.11780">
    <property type="match status" value="1"/>
</dbReference>
<dbReference type="InterPro" id="IPR020287">
    <property type="entry name" value="Tail_sheath_C"/>
</dbReference>
<evidence type="ECO:0000313" key="3">
    <source>
        <dbReference type="EMBL" id="WZV96332.1"/>
    </source>
</evidence>
<name>A0ABZ3B0Q6_9ENTR</name>
<dbReference type="Pfam" id="PF17482">
    <property type="entry name" value="Phage_sheath_1C"/>
    <property type="match status" value="1"/>
</dbReference>
<comment type="similarity">
    <text evidence="1">Belongs to the myoviridae tail sheath protein family.</text>
</comment>
<dbReference type="EMBL" id="CP151800">
    <property type="protein sequence ID" value="WZV96332.1"/>
    <property type="molecule type" value="Genomic_DNA"/>
</dbReference>
<accession>A0ABZ3B0Q6</accession>
<reference evidence="3 4" key="1">
    <citation type="submission" date="2024-04" db="EMBL/GenBank/DDBJ databases">
        <title>Kosakonia calanthae sp. nov., a halophilic bacterium isolated from leaves of Calanthe tiplacata.</title>
        <authorList>
            <person name="Wu P."/>
        </authorList>
    </citation>
    <scope>NUCLEOTIDE SEQUENCE [LARGE SCALE GENOMIC DNA]</scope>
    <source>
        <strain evidence="3 4">BYX6</strain>
    </source>
</reference>
<dbReference type="Proteomes" id="UP001466893">
    <property type="component" value="Chromosome"/>
</dbReference>
<evidence type="ECO:0000259" key="2">
    <source>
        <dbReference type="Pfam" id="PF17482"/>
    </source>
</evidence>
<feature type="domain" description="Tail sheath protein C-terminal" evidence="2">
    <location>
        <begin position="254"/>
        <end position="360"/>
    </location>
</feature>
<dbReference type="RefSeq" id="WP_342320662.1">
    <property type="nucleotide sequence ID" value="NZ_CP151800.1"/>
</dbReference>
<protein>
    <submittedName>
        <fullName evidence="3">Phage tail sheath C-terminal domain-containing protein</fullName>
    </submittedName>
</protein>
<organism evidence="3 4">
    <name type="scientific">Kosakonia calanthes</name>
    <dbReference type="NCBI Taxonomy" id="3139408"/>
    <lineage>
        <taxon>Bacteria</taxon>
        <taxon>Pseudomonadati</taxon>
        <taxon>Pseudomonadota</taxon>
        <taxon>Gammaproteobacteria</taxon>
        <taxon>Enterobacterales</taxon>
        <taxon>Enterobacteriaceae</taxon>
        <taxon>Kosakonia</taxon>
    </lineage>
</organism>
<dbReference type="InterPro" id="IPR052042">
    <property type="entry name" value="Tail_sheath_structural"/>
</dbReference>
<gene>
    <name evidence="3" type="ORF">AAEY27_11570</name>
</gene>
<sequence length="366" mass="41238">MAIATSYPGLYLNEETAVNLSVTSSATAIPVFTFEKRDTEYAPSATMLHLNNWAEFYALIGRDDSGSHFFDSLKFWFMSGGGPCYMVRREHLIEELVKYDDITLVVEAGSVLSAETTQKQQMYADFLTVRQQMPTLFGLFDGLQSDISNAESVDEFMKYHPATPYAAAFYPWQKVDWSSSAIPPSVVAAVSIARTDRVRGVWKAPANVVINGITPMFSVSNNIQAKYYRGKALNMIRRFGSTGTVVWGSRTLEDSDKWRYIPVRRLFGMAEHDIRKLLRGLIYEPNSSITWQRVKVALDSYLHDLWKKGALAGSKPEEAWFVEVGKNITMSEEEISQGKLIIRVGMAAVRPAEFILLEFSQKIAML</sequence>